<keyword evidence="1" id="KW-0472">Membrane</keyword>
<evidence type="ECO:0000313" key="2">
    <source>
        <dbReference type="EMBL" id="MBS4538379.1"/>
    </source>
</evidence>
<keyword evidence="1" id="KW-0812">Transmembrane</keyword>
<feature type="transmembrane region" description="Helical" evidence="1">
    <location>
        <begin position="6"/>
        <end position="22"/>
    </location>
</feature>
<evidence type="ECO:0000313" key="3">
    <source>
        <dbReference type="Proteomes" id="UP000724672"/>
    </source>
</evidence>
<evidence type="ECO:0000256" key="1">
    <source>
        <dbReference type="SAM" id="Phobius"/>
    </source>
</evidence>
<keyword evidence="1" id="KW-1133">Transmembrane helix</keyword>
<feature type="transmembrane region" description="Helical" evidence="1">
    <location>
        <begin position="160"/>
        <end position="176"/>
    </location>
</feature>
<dbReference type="EMBL" id="WSFT01000031">
    <property type="protein sequence ID" value="MBS4538379.1"/>
    <property type="molecule type" value="Genomic_DNA"/>
</dbReference>
<feature type="transmembrane region" description="Helical" evidence="1">
    <location>
        <begin position="34"/>
        <end position="51"/>
    </location>
</feature>
<comment type="caution">
    <text evidence="2">The sequence shown here is derived from an EMBL/GenBank/DDBJ whole genome shotgun (WGS) entry which is preliminary data.</text>
</comment>
<feature type="transmembrane region" description="Helical" evidence="1">
    <location>
        <begin position="57"/>
        <end position="76"/>
    </location>
</feature>
<reference evidence="2" key="1">
    <citation type="submission" date="2019-12" db="EMBL/GenBank/DDBJ databases">
        <title>Clostridiaceae gen. nov. sp. nov., isolated from sediment in Xinjiang, China.</title>
        <authorList>
            <person name="Zhang R."/>
        </authorList>
    </citation>
    <scope>NUCLEOTIDE SEQUENCE</scope>
    <source>
        <strain evidence="2">D2Q-11</strain>
    </source>
</reference>
<protein>
    <submittedName>
        <fullName evidence="2">Uncharacterized protein</fullName>
    </submittedName>
</protein>
<organism evidence="2 3">
    <name type="scientific">Anaeromonas frigoriresistens</name>
    <dbReference type="NCBI Taxonomy" id="2683708"/>
    <lineage>
        <taxon>Bacteria</taxon>
        <taxon>Bacillati</taxon>
        <taxon>Bacillota</taxon>
        <taxon>Tissierellia</taxon>
        <taxon>Tissierellales</taxon>
        <taxon>Thermohalobacteraceae</taxon>
        <taxon>Anaeromonas</taxon>
    </lineage>
</organism>
<name>A0A942USG0_9FIRM</name>
<gene>
    <name evidence="2" type="ORF">GOQ27_07875</name>
</gene>
<dbReference type="RefSeq" id="WP_203366302.1">
    <property type="nucleotide sequence ID" value="NZ_WSFT01000031.1"/>
</dbReference>
<dbReference type="AlphaFoldDB" id="A0A942USG0"/>
<keyword evidence="3" id="KW-1185">Reference proteome</keyword>
<accession>A0A942USG0</accession>
<proteinExistence type="predicted"/>
<dbReference type="Proteomes" id="UP000724672">
    <property type="component" value="Unassembled WGS sequence"/>
</dbReference>
<sequence>MKWFIFIMGIIYLVFALLRLNNKYIVTSMNLNKLLSTTHNYILGTLFLLSIRIYDFSYLYILLSFISIIVFALLFIDTKKFNPDFNKEYKDLSNFVMFNANDVDIKSAKTKFAKELNLAENLFSINLTKSGKKIISIKNTYNLSPIYLLKNEDKIKVTKINLFFLLLGSIYIISFFA</sequence>